<evidence type="ECO:0008006" key="4">
    <source>
        <dbReference type="Google" id="ProtNLM"/>
    </source>
</evidence>
<comment type="caution">
    <text evidence="2">The sequence shown here is derived from an EMBL/GenBank/DDBJ whole genome shotgun (WGS) entry which is preliminary data.</text>
</comment>
<dbReference type="Gene3D" id="3.20.20.140">
    <property type="entry name" value="Metal-dependent hydrolases"/>
    <property type="match status" value="1"/>
</dbReference>
<feature type="region of interest" description="Disordered" evidence="1">
    <location>
        <begin position="378"/>
        <end position="401"/>
    </location>
</feature>
<dbReference type="InterPro" id="IPR032466">
    <property type="entry name" value="Metal_Hydrolase"/>
</dbReference>
<dbReference type="InterPro" id="IPR053044">
    <property type="entry name" value="Metallo-hydrolase/TatD-type"/>
</dbReference>
<reference evidence="2 3" key="1">
    <citation type="submission" date="2019-12" db="EMBL/GenBank/DDBJ databases">
        <authorList>
            <person name="Floudas D."/>
            <person name="Bentzer J."/>
            <person name="Ahren D."/>
            <person name="Johansson T."/>
            <person name="Persson P."/>
            <person name="Tunlid A."/>
        </authorList>
    </citation>
    <scope>NUCLEOTIDE SEQUENCE [LARGE SCALE GENOMIC DNA]</scope>
    <source>
        <strain evidence="2 3">CBS 102.39</strain>
    </source>
</reference>
<protein>
    <recommendedName>
        <fullName evidence="4">Metallo-dependent hydrolase</fullName>
    </recommendedName>
</protein>
<dbReference type="EMBL" id="JAACJL010000057">
    <property type="protein sequence ID" value="KAF4612307.1"/>
    <property type="molecule type" value="Genomic_DNA"/>
</dbReference>
<dbReference type="Pfam" id="PF01026">
    <property type="entry name" value="TatD_DNase"/>
    <property type="match status" value="1"/>
</dbReference>
<dbReference type="Proteomes" id="UP000521872">
    <property type="component" value="Unassembled WGS sequence"/>
</dbReference>
<dbReference type="GO" id="GO:0016788">
    <property type="term" value="F:hydrolase activity, acting on ester bonds"/>
    <property type="evidence" value="ECO:0007669"/>
    <property type="project" value="InterPro"/>
</dbReference>
<keyword evidence="3" id="KW-1185">Reference proteome</keyword>
<dbReference type="SUPFAM" id="SSF51556">
    <property type="entry name" value="Metallo-dependent hydrolases"/>
    <property type="match status" value="1"/>
</dbReference>
<feature type="region of interest" description="Disordered" evidence="1">
    <location>
        <begin position="1"/>
        <end position="22"/>
    </location>
</feature>
<feature type="compositionally biased region" description="Basic residues" evidence="1">
    <location>
        <begin position="378"/>
        <end position="387"/>
    </location>
</feature>
<evidence type="ECO:0000313" key="3">
    <source>
        <dbReference type="Proteomes" id="UP000521872"/>
    </source>
</evidence>
<dbReference type="PANTHER" id="PTHR47345">
    <property type="entry name" value="CUT9-INTERACTING PROTEIN SCN1"/>
    <property type="match status" value="1"/>
</dbReference>
<name>A0A8H4QL02_9AGAR</name>
<feature type="compositionally biased region" description="Basic and acidic residues" evidence="1">
    <location>
        <begin position="388"/>
        <end position="401"/>
    </location>
</feature>
<dbReference type="PANTHER" id="PTHR47345:SF1">
    <property type="entry name" value="CUT9-INTERACTING PROTEIN SCN1"/>
    <property type="match status" value="1"/>
</dbReference>
<proteinExistence type="predicted"/>
<accession>A0A8H4QL02</accession>
<gene>
    <name evidence="2" type="ORF">D9613_004256</name>
</gene>
<sequence length="401" mass="46022">MSELSSHTNDTHDGSSSSNNNILPSPDILRHIVDVHCHPTDSWPVRTDAMQDLGITICAMSSMASDQSKVKELASSYPEKVVPCFEAFVNWLQAEVWPNICYHPWFSYYISISASPPSKEEHYRNLLLSDTSRSKDKDNVSAKITDDDDWENEFLSLLATLPEPRLLSSVLTELRENFSLFPHAMLGEVGLDRIFRVPEDYFASPRVLTPFTIPIEHQVQILEAQIELAIELGRNVSIHSVKSQQQTVDLLARLKTKHGAQFNKISIDMHSCGLNPQKKHENVFLSLSTVINHKHANHRALIAACSPNRILAESDYNTVDMCTTQTWDMIKIIAEVKGWPVETEWVENEDDLKEEEWGVVRRLEKNWLRFKNGNHPFKEKKNRRIRKQHDYHSEESDIVTK</sequence>
<dbReference type="InterPro" id="IPR001130">
    <property type="entry name" value="TatD-like"/>
</dbReference>
<evidence type="ECO:0000256" key="1">
    <source>
        <dbReference type="SAM" id="MobiDB-lite"/>
    </source>
</evidence>
<evidence type="ECO:0000313" key="2">
    <source>
        <dbReference type="EMBL" id="KAF4612307.1"/>
    </source>
</evidence>
<organism evidence="2 3">
    <name type="scientific">Agrocybe pediades</name>
    <dbReference type="NCBI Taxonomy" id="84607"/>
    <lineage>
        <taxon>Eukaryota</taxon>
        <taxon>Fungi</taxon>
        <taxon>Dikarya</taxon>
        <taxon>Basidiomycota</taxon>
        <taxon>Agaricomycotina</taxon>
        <taxon>Agaricomycetes</taxon>
        <taxon>Agaricomycetidae</taxon>
        <taxon>Agaricales</taxon>
        <taxon>Agaricineae</taxon>
        <taxon>Strophariaceae</taxon>
        <taxon>Agrocybe</taxon>
    </lineage>
</organism>
<dbReference type="AlphaFoldDB" id="A0A8H4QL02"/>